<keyword evidence="1" id="KW-0805">Transcription regulation</keyword>
<dbReference type="InterPro" id="IPR007624">
    <property type="entry name" value="RNA_pol_sigma70_r3"/>
</dbReference>
<dbReference type="Pfam" id="PF04539">
    <property type="entry name" value="Sigma70_r3"/>
    <property type="match status" value="1"/>
</dbReference>
<dbReference type="EMBL" id="CP119075">
    <property type="protein sequence ID" value="WED63178.1"/>
    <property type="molecule type" value="Genomic_DNA"/>
</dbReference>
<dbReference type="GO" id="GO:0003677">
    <property type="term" value="F:DNA binding"/>
    <property type="evidence" value="ECO:0007669"/>
    <property type="project" value="UniProtKB-KW"/>
</dbReference>
<evidence type="ECO:0000313" key="9">
    <source>
        <dbReference type="EMBL" id="WED63178.1"/>
    </source>
</evidence>
<organism evidence="9 10">
    <name type="scientific">Synoicihabitans lomoniglobus</name>
    <dbReference type="NCBI Taxonomy" id="2909285"/>
    <lineage>
        <taxon>Bacteria</taxon>
        <taxon>Pseudomonadati</taxon>
        <taxon>Verrucomicrobiota</taxon>
        <taxon>Opitutia</taxon>
        <taxon>Opitutales</taxon>
        <taxon>Opitutaceae</taxon>
        <taxon>Synoicihabitans</taxon>
    </lineage>
</organism>
<dbReference type="SUPFAM" id="SSF88946">
    <property type="entry name" value="Sigma2 domain of RNA polymerase sigma factors"/>
    <property type="match status" value="1"/>
</dbReference>
<dbReference type="KEGG" id="slom:PXH66_12640"/>
<dbReference type="NCBIfam" id="NF005413">
    <property type="entry name" value="PRK06986.1"/>
    <property type="match status" value="1"/>
</dbReference>
<feature type="domain" description="RNA polymerase sigma-70 region 3" evidence="6">
    <location>
        <begin position="115"/>
        <end position="186"/>
    </location>
</feature>
<dbReference type="InterPro" id="IPR000943">
    <property type="entry name" value="RNA_pol_sigma70"/>
</dbReference>
<dbReference type="InterPro" id="IPR012845">
    <property type="entry name" value="RNA_pol_sigma_FliA_WhiG"/>
</dbReference>
<evidence type="ECO:0000256" key="4">
    <source>
        <dbReference type="ARBA" id="ARBA00023163"/>
    </source>
</evidence>
<dbReference type="PANTHER" id="PTHR30385:SF7">
    <property type="entry name" value="RNA POLYMERASE SIGMA FACTOR FLIA"/>
    <property type="match status" value="1"/>
</dbReference>
<dbReference type="InterPro" id="IPR007627">
    <property type="entry name" value="RNA_pol_sigma70_r2"/>
</dbReference>
<keyword evidence="2" id="KW-0731">Sigma factor</keyword>
<dbReference type="InterPro" id="IPR014284">
    <property type="entry name" value="RNA_pol_sigma-70_dom"/>
</dbReference>
<dbReference type="InterPro" id="IPR013325">
    <property type="entry name" value="RNA_pol_sigma_r2"/>
</dbReference>
<dbReference type="Pfam" id="PF04545">
    <property type="entry name" value="Sigma70_r4"/>
    <property type="match status" value="1"/>
</dbReference>
<dbReference type="PRINTS" id="PR00046">
    <property type="entry name" value="SIGMA70FCT"/>
</dbReference>
<evidence type="ECO:0000256" key="2">
    <source>
        <dbReference type="ARBA" id="ARBA00023082"/>
    </source>
</evidence>
<dbReference type="Proteomes" id="UP001218638">
    <property type="component" value="Chromosome"/>
</dbReference>
<keyword evidence="10" id="KW-1185">Reference proteome</keyword>
<evidence type="ECO:0000256" key="1">
    <source>
        <dbReference type="ARBA" id="ARBA00023015"/>
    </source>
</evidence>
<evidence type="ECO:0000256" key="5">
    <source>
        <dbReference type="SAM" id="MobiDB-lite"/>
    </source>
</evidence>
<protein>
    <submittedName>
        <fullName evidence="9">FliA/WhiG family RNA polymerase sigma factor</fullName>
    </submittedName>
</protein>
<dbReference type="RefSeq" id="WP_330928790.1">
    <property type="nucleotide sequence ID" value="NZ_CP119075.1"/>
</dbReference>
<sequence>MKSNLLTPTSSGRSSTRNTVEASSQELNPDEVVLLERHLPLVRAVVNRIKLRLPAHVEADDLHSVGVTGLIAAVRRFDSAQDNTFGAYATLRIRGAVLDELRRLDWCPRRARAKSRQIRDAVGELEQRFGRVATDAELSKHLGLEPQELARWQAEVRPITIVPIDQPVGDAEGTSGSLHELIADDNCEHVGDSMEQQELKAMLVERISEMPETPKKVLAMYYFENMRLAEIAEVFGLTESRICQIHGQALQSLRKWILRARES</sequence>
<dbReference type="Gene3D" id="1.10.1740.10">
    <property type="match status" value="1"/>
</dbReference>
<proteinExistence type="predicted"/>
<dbReference type="AlphaFoldDB" id="A0AAE9ZXT5"/>
<dbReference type="GO" id="GO:0006352">
    <property type="term" value="P:DNA-templated transcription initiation"/>
    <property type="evidence" value="ECO:0007669"/>
    <property type="project" value="InterPro"/>
</dbReference>
<dbReference type="GO" id="GO:0016987">
    <property type="term" value="F:sigma factor activity"/>
    <property type="evidence" value="ECO:0007669"/>
    <property type="project" value="UniProtKB-KW"/>
</dbReference>
<accession>A0AAE9ZXT5</accession>
<dbReference type="PIRSF" id="PIRSF000770">
    <property type="entry name" value="RNA_pol_sigma-SigE/K"/>
    <property type="match status" value="1"/>
</dbReference>
<dbReference type="GO" id="GO:0003899">
    <property type="term" value="F:DNA-directed RNA polymerase activity"/>
    <property type="evidence" value="ECO:0007669"/>
    <property type="project" value="InterPro"/>
</dbReference>
<evidence type="ECO:0000256" key="3">
    <source>
        <dbReference type="ARBA" id="ARBA00023125"/>
    </source>
</evidence>
<dbReference type="CDD" id="cd06171">
    <property type="entry name" value="Sigma70_r4"/>
    <property type="match status" value="1"/>
</dbReference>
<dbReference type="Gene3D" id="1.20.140.160">
    <property type="match status" value="1"/>
</dbReference>
<evidence type="ECO:0000259" key="6">
    <source>
        <dbReference type="Pfam" id="PF04539"/>
    </source>
</evidence>
<feature type="region of interest" description="Disordered" evidence="5">
    <location>
        <begin position="1"/>
        <end position="24"/>
    </location>
</feature>
<name>A0AAE9ZXT5_9BACT</name>
<dbReference type="InterPro" id="IPR007630">
    <property type="entry name" value="RNA_pol_sigma70_r4"/>
</dbReference>
<dbReference type="InterPro" id="IPR013324">
    <property type="entry name" value="RNA_pol_sigma_r3/r4-like"/>
</dbReference>
<feature type="domain" description="RNA polymerase sigma-70 region 4" evidence="8">
    <location>
        <begin position="207"/>
        <end position="255"/>
    </location>
</feature>
<dbReference type="SUPFAM" id="SSF88659">
    <property type="entry name" value="Sigma3 and sigma4 domains of RNA polymerase sigma factors"/>
    <property type="match status" value="2"/>
</dbReference>
<dbReference type="PANTHER" id="PTHR30385">
    <property type="entry name" value="SIGMA FACTOR F FLAGELLAR"/>
    <property type="match status" value="1"/>
</dbReference>
<dbReference type="Pfam" id="PF04542">
    <property type="entry name" value="Sigma70_r2"/>
    <property type="match status" value="1"/>
</dbReference>
<keyword evidence="4" id="KW-0804">Transcription</keyword>
<evidence type="ECO:0000259" key="8">
    <source>
        <dbReference type="Pfam" id="PF04545"/>
    </source>
</evidence>
<dbReference type="NCBIfam" id="TIGR02479">
    <property type="entry name" value="FliA_WhiG"/>
    <property type="match status" value="1"/>
</dbReference>
<reference evidence="9" key="1">
    <citation type="submission" date="2023-03" db="EMBL/GenBank/DDBJ databases">
        <title>Lomoglobus Profundus gen. nov., sp. nov., a novel member of the phylum Verrucomicrobia, isolated from deep-marine sediment of South China Sea.</title>
        <authorList>
            <person name="Ahmad T."/>
            <person name="Ishaq S.E."/>
            <person name="Wang F."/>
        </authorList>
    </citation>
    <scope>NUCLEOTIDE SEQUENCE</scope>
    <source>
        <strain evidence="9">LMO-M01</strain>
    </source>
</reference>
<feature type="domain" description="RNA polymerase sigma-70 region 2" evidence="7">
    <location>
        <begin position="34"/>
        <end position="106"/>
    </location>
</feature>
<dbReference type="NCBIfam" id="TIGR02937">
    <property type="entry name" value="sigma70-ECF"/>
    <property type="match status" value="1"/>
</dbReference>
<evidence type="ECO:0000313" key="10">
    <source>
        <dbReference type="Proteomes" id="UP001218638"/>
    </source>
</evidence>
<keyword evidence="3" id="KW-0238">DNA-binding</keyword>
<gene>
    <name evidence="9" type="ORF">PXH66_12640</name>
</gene>
<evidence type="ECO:0000259" key="7">
    <source>
        <dbReference type="Pfam" id="PF04542"/>
    </source>
</evidence>